<gene>
    <name evidence="1" type="ORF">BK660_02990</name>
</gene>
<dbReference type="RefSeq" id="WP_123432028.1">
    <property type="nucleotide sequence ID" value="NZ_MOBK01000001.1"/>
</dbReference>
<sequence>MTRRAANTLWSLAFVVVGLSGLALGRLSGEHTTKPNLWCTGESAHQVPSEVRPAWLTTRFRLDLQPTGLSHMRMVARLIDADSGAEIGALRRNSAFGVQQQDQRLQITVERSAKGEADSPIPELSGALGMFIFRSDNSVSYWMRSLSDTRYLFDDGSDMFILCSQRSSSNKG</sequence>
<organism evidence="1 2">
    <name type="scientific">Pseudomonas brassicacearum</name>
    <dbReference type="NCBI Taxonomy" id="930166"/>
    <lineage>
        <taxon>Bacteria</taxon>
        <taxon>Pseudomonadati</taxon>
        <taxon>Pseudomonadota</taxon>
        <taxon>Gammaproteobacteria</taxon>
        <taxon>Pseudomonadales</taxon>
        <taxon>Pseudomonadaceae</taxon>
        <taxon>Pseudomonas</taxon>
    </lineage>
</organism>
<evidence type="ECO:0000313" key="1">
    <source>
        <dbReference type="EMBL" id="RON24652.1"/>
    </source>
</evidence>
<accession>A0A423IGV1</accession>
<comment type="caution">
    <text evidence="1">The sequence shown here is derived from an EMBL/GenBank/DDBJ whole genome shotgun (WGS) entry which is preliminary data.</text>
</comment>
<dbReference type="AlphaFoldDB" id="A0A423IGV1"/>
<evidence type="ECO:0000313" key="2">
    <source>
        <dbReference type="Proteomes" id="UP000285636"/>
    </source>
</evidence>
<dbReference type="EMBL" id="MOBK01000001">
    <property type="protein sequence ID" value="RON24652.1"/>
    <property type="molecule type" value="Genomic_DNA"/>
</dbReference>
<proteinExistence type="predicted"/>
<protein>
    <submittedName>
        <fullName evidence="1">Uncharacterized protein</fullName>
    </submittedName>
</protein>
<name>A0A423IGV1_9PSED</name>
<dbReference type="Proteomes" id="UP000285636">
    <property type="component" value="Unassembled WGS sequence"/>
</dbReference>
<reference evidence="1 2" key="1">
    <citation type="submission" date="2016-10" db="EMBL/GenBank/DDBJ databases">
        <title>Comparative genome analysis of multiple Pseudomonas spp. focuses on biocontrol and plant growth promoting traits.</title>
        <authorList>
            <person name="Tao X.-Y."/>
            <person name="Taylor C.G."/>
        </authorList>
    </citation>
    <scope>NUCLEOTIDE SEQUENCE [LARGE SCALE GENOMIC DNA]</scope>
    <source>
        <strain evidence="1 2">38D7</strain>
    </source>
</reference>